<proteinExistence type="predicted"/>
<gene>
    <name evidence="1" type="ORF">CHC_T00004726001</name>
</gene>
<name>R7QFT5_CHOCR</name>
<organism evidence="1 2">
    <name type="scientific">Chondrus crispus</name>
    <name type="common">Carrageen Irish moss</name>
    <name type="synonym">Polymorpha crispa</name>
    <dbReference type="NCBI Taxonomy" id="2769"/>
    <lineage>
        <taxon>Eukaryota</taxon>
        <taxon>Rhodophyta</taxon>
        <taxon>Florideophyceae</taxon>
        <taxon>Rhodymeniophycidae</taxon>
        <taxon>Gigartinales</taxon>
        <taxon>Gigartinaceae</taxon>
        <taxon>Chondrus</taxon>
    </lineage>
</organism>
<dbReference type="RefSeq" id="XP_005716135.1">
    <property type="nucleotide sequence ID" value="XM_005716078.1"/>
</dbReference>
<keyword evidence="2" id="KW-1185">Reference proteome</keyword>
<dbReference type="AlphaFoldDB" id="R7QFT5"/>
<protein>
    <submittedName>
        <fullName evidence="1">Uncharacterized protein</fullName>
    </submittedName>
</protein>
<dbReference type="GeneID" id="17323857"/>
<evidence type="ECO:0000313" key="2">
    <source>
        <dbReference type="Proteomes" id="UP000012073"/>
    </source>
</evidence>
<dbReference type="EMBL" id="HG001771">
    <property type="protein sequence ID" value="CDF36316.1"/>
    <property type="molecule type" value="Genomic_DNA"/>
</dbReference>
<dbReference type="Proteomes" id="UP000012073">
    <property type="component" value="Unassembled WGS sequence"/>
</dbReference>
<sequence>MKKKTVFILSGVMRQREGTANFAGRSDDCDFWSLRSTTFKYLAVIPITHIMRTVRVHRSHEEHPHGKTHVCSLHGWFGIALDKLISCAYTIVRLERYAANAVVTKASV</sequence>
<evidence type="ECO:0000313" key="1">
    <source>
        <dbReference type="EMBL" id="CDF36316.1"/>
    </source>
</evidence>
<dbReference type="Gramene" id="CDF36316">
    <property type="protein sequence ID" value="CDF36316"/>
    <property type="gene ID" value="CHC_T00004726001"/>
</dbReference>
<dbReference type="KEGG" id="ccp:CHC_T00004726001"/>
<accession>R7QFT5</accession>
<reference evidence="2" key="1">
    <citation type="journal article" date="2013" name="Proc. Natl. Acad. Sci. U.S.A.">
        <title>Genome structure and metabolic features in the red seaweed Chondrus crispus shed light on evolution of the Archaeplastida.</title>
        <authorList>
            <person name="Collen J."/>
            <person name="Porcel B."/>
            <person name="Carre W."/>
            <person name="Ball S.G."/>
            <person name="Chaparro C."/>
            <person name="Tonon T."/>
            <person name="Barbeyron T."/>
            <person name="Michel G."/>
            <person name="Noel B."/>
            <person name="Valentin K."/>
            <person name="Elias M."/>
            <person name="Artiguenave F."/>
            <person name="Arun A."/>
            <person name="Aury J.M."/>
            <person name="Barbosa-Neto J.F."/>
            <person name="Bothwell J.H."/>
            <person name="Bouget F.Y."/>
            <person name="Brillet L."/>
            <person name="Cabello-Hurtado F."/>
            <person name="Capella-Gutierrez S."/>
            <person name="Charrier B."/>
            <person name="Cladiere L."/>
            <person name="Cock J.M."/>
            <person name="Coelho S.M."/>
            <person name="Colleoni C."/>
            <person name="Czjzek M."/>
            <person name="Da Silva C."/>
            <person name="Delage L."/>
            <person name="Denoeud F."/>
            <person name="Deschamps P."/>
            <person name="Dittami S.M."/>
            <person name="Gabaldon T."/>
            <person name="Gachon C.M."/>
            <person name="Groisillier A."/>
            <person name="Herve C."/>
            <person name="Jabbari K."/>
            <person name="Katinka M."/>
            <person name="Kloareg B."/>
            <person name="Kowalczyk N."/>
            <person name="Labadie K."/>
            <person name="Leblanc C."/>
            <person name="Lopez P.J."/>
            <person name="McLachlan D.H."/>
            <person name="Meslet-Cladiere L."/>
            <person name="Moustafa A."/>
            <person name="Nehr Z."/>
            <person name="Nyvall Collen P."/>
            <person name="Panaud O."/>
            <person name="Partensky F."/>
            <person name="Poulain J."/>
            <person name="Rensing S.A."/>
            <person name="Rousvoal S."/>
            <person name="Samson G."/>
            <person name="Symeonidi A."/>
            <person name="Weissenbach J."/>
            <person name="Zambounis A."/>
            <person name="Wincker P."/>
            <person name="Boyen C."/>
        </authorList>
    </citation>
    <scope>NUCLEOTIDE SEQUENCE [LARGE SCALE GENOMIC DNA]</scope>
    <source>
        <strain evidence="2">cv. Stackhouse</strain>
    </source>
</reference>